<dbReference type="InterPro" id="IPR023601">
    <property type="entry name" value="Golgi_SNAP_su1"/>
</dbReference>
<keyword evidence="11" id="KW-1185">Reference proteome</keyword>
<evidence type="ECO:0000256" key="7">
    <source>
        <dbReference type="ARBA" id="ARBA00023034"/>
    </source>
</evidence>
<dbReference type="GO" id="GO:0031201">
    <property type="term" value="C:SNARE complex"/>
    <property type="evidence" value="ECO:0007669"/>
    <property type="project" value="TreeGrafter"/>
</dbReference>
<dbReference type="Pfam" id="PF12352">
    <property type="entry name" value="V-SNARE_C"/>
    <property type="match status" value="1"/>
</dbReference>
<evidence type="ECO:0000256" key="8">
    <source>
        <dbReference type="ARBA" id="ARBA00023136"/>
    </source>
</evidence>
<keyword evidence="8 9" id="KW-0472">Membrane</keyword>
<dbReference type="AlphaFoldDB" id="A0A0P1BJW8"/>
<feature type="transmembrane region" description="Helical" evidence="9">
    <location>
        <begin position="266"/>
        <end position="287"/>
    </location>
</feature>
<dbReference type="OrthoDB" id="422156at2759"/>
<dbReference type="GO" id="GO:0006888">
    <property type="term" value="P:endoplasmic reticulum to Golgi vesicle-mediated transport"/>
    <property type="evidence" value="ECO:0007669"/>
    <property type="project" value="InterPro"/>
</dbReference>
<evidence type="ECO:0000313" key="10">
    <source>
        <dbReference type="EMBL" id="CEH16089.1"/>
    </source>
</evidence>
<reference evidence="10 11" key="1">
    <citation type="submission" date="2014-09" db="EMBL/GenBank/DDBJ databases">
        <authorList>
            <person name="Magalhaes I.L.F."/>
            <person name="Oliveira U."/>
            <person name="Santos F.R."/>
            <person name="Vidigal T.H.D.A."/>
            <person name="Brescovit A.D."/>
            <person name="Santos A.J."/>
        </authorList>
    </citation>
    <scope>NUCLEOTIDE SEQUENCE [LARGE SCALE GENOMIC DNA]</scope>
</reference>
<keyword evidence="7" id="KW-0333">Golgi apparatus</keyword>
<accession>A0A0P1BJW8</accession>
<dbReference type="PANTHER" id="PTHR21094">
    <property type="entry name" value="GOS-28 SNARE- RELATED"/>
    <property type="match status" value="1"/>
</dbReference>
<evidence type="ECO:0000256" key="1">
    <source>
        <dbReference type="ARBA" id="ARBA00004409"/>
    </source>
</evidence>
<sequence>MKASSLEPRGPSLDAQFSSYIVWIQERDRLRTETEALPWVSWLCLGVHVGTMLAQASSDGKMLKYWKRPAVFTYFVIRAFATANFILAVLWCSVGGQSDMIANILTIMYFVCETVTQGAILVAFLLRTLILWHSHLVLLDAGFFLWIAVSAFHLVNCFTYHFAGSPYDLRIVYALPPRFGFLRFGPYFADFGFTCLVTALTIVGSGRYAKRHLVGSFHSMTERTAQEKATQVANSILSHQLIFFAISALATALIGSLGLAEAFNGYSALIRLPIGLLMQSTMACALIQNLRRLQQDAAQLAAVRRHHEVVEDYEREWARVEKRRDRRDVLEGVRGDISAYKSRQATAEASLLNERDRISNSHSMIDSSLEQAYATRANLAQQRSVIQNATSRLQSTAAQIPGLNTIITRINRRRKRDSIIMGCVLGACALLLLWRWFG</sequence>
<evidence type="ECO:0000313" key="11">
    <source>
        <dbReference type="Proteomes" id="UP000054845"/>
    </source>
</evidence>
<dbReference type="PANTHER" id="PTHR21094:SF2">
    <property type="entry name" value="GOLGI SNAP RECEPTOR COMPLEX MEMBER 1"/>
    <property type="match status" value="1"/>
</dbReference>
<feature type="transmembrane region" description="Helical" evidence="9">
    <location>
        <begin position="419"/>
        <end position="437"/>
    </location>
</feature>
<feature type="transmembrane region" description="Helical" evidence="9">
    <location>
        <begin position="184"/>
        <end position="203"/>
    </location>
</feature>
<dbReference type="GO" id="GO:0005797">
    <property type="term" value="C:Golgi medial cisterna"/>
    <property type="evidence" value="ECO:0007669"/>
    <property type="project" value="TreeGrafter"/>
</dbReference>
<dbReference type="EMBL" id="CCYA01000278">
    <property type="protein sequence ID" value="CEH16089.1"/>
    <property type="molecule type" value="Genomic_DNA"/>
</dbReference>
<dbReference type="GO" id="GO:0005484">
    <property type="term" value="F:SNAP receptor activity"/>
    <property type="evidence" value="ECO:0007669"/>
    <property type="project" value="TreeGrafter"/>
</dbReference>
<protein>
    <submittedName>
        <fullName evidence="10">V-snare protein</fullName>
    </submittedName>
</protein>
<keyword evidence="6 9" id="KW-1133">Transmembrane helix</keyword>
<evidence type="ECO:0000256" key="5">
    <source>
        <dbReference type="ARBA" id="ARBA00022927"/>
    </source>
</evidence>
<comment type="subcellular location">
    <subcellularLocation>
        <location evidence="1">Golgi apparatus membrane</location>
        <topology evidence="1">Single-pass type IV membrane protein</topology>
    </subcellularLocation>
</comment>
<evidence type="ECO:0000256" key="9">
    <source>
        <dbReference type="SAM" id="Phobius"/>
    </source>
</evidence>
<proteinExistence type="inferred from homology"/>
<dbReference type="GO" id="GO:0005801">
    <property type="term" value="C:cis-Golgi network"/>
    <property type="evidence" value="ECO:0007669"/>
    <property type="project" value="InterPro"/>
</dbReference>
<dbReference type="STRING" id="401625.A0A0P1BJW8"/>
<keyword evidence="5" id="KW-0653">Protein transport</keyword>
<dbReference type="GO" id="GO:0015031">
    <property type="term" value="P:protein transport"/>
    <property type="evidence" value="ECO:0007669"/>
    <property type="project" value="UniProtKB-KW"/>
</dbReference>
<comment type="similarity">
    <text evidence="2">Belongs to the GOSR1 family.</text>
</comment>
<evidence type="ECO:0000256" key="3">
    <source>
        <dbReference type="ARBA" id="ARBA00022448"/>
    </source>
</evidence>
<organism evidence="10 11">
    <name type="scientific">Ceraceosorus bombacis</name>
    <dbReference type="NCBI Taxonomy" id="401625"/>
    <lineage>
        <taxon>Eukaryota</taxon>
        <taxon>Fungi</taxon>
        <taxon>Dikarya</taxon>
        <taxon>Basidiomycota</taxon>
        <taxon>Ustilaginomycotina</taxon>
        <taxon>Exobasidiomycetes</taxon>
        <taxon>Ceraceosorales</taxon>
        <taxon>Ceraceosoraceae</taxon>
        <taxon>Ceraceosorus</taxon>
    </lineage>
</organism>
<dbReference type="Proteomes" id="UP000054845">
    <property type="component" value="Unassembled WGS sequence"/>
</dbReference>
<dbReference type="GO" id="GO:0000139">
    <property type="term" value="C:Golgi membrane"/>
    <property type="evidence" value="ECO:0007669"/>
    <property type="project" value="UniProtKB-SubCell"/>
</dbReference>
<feature type="transmembrane region" description="Helical" evidence="9">
    <location>
        <begin position="75"/>
        <end position="94"/>
    </location>
</feature>
<keyword evidence="3" id="KW-0813">Transport</keyword>
<dbReference type="GO" id="GO:0048219">
    <property type="term" value="P:inter-Golgi cisterna vesicle-mediated transport"/>
    <property type="evidence" value="ECO:0007669"/>
    <property type="project" value="TreeGrafter"/>
</dbReference>
<evidence type="ECO:0000256" key="4">
    <source>
        <dbReference type="ARBA" id="ARBA00022692"/>
    </source>
</evidence>
<feature type="transmembrane region" description="Helical" evidence="9">
    <location>
        <begin position="138"/>
        <end position="164"/>
    </location>
</feature>
<keyword evidence="4 9" id="KW-0812">Transmembrane</keyword>
<feature type="transmembrane region" description="Helical" evidence="9">
    <location>
        <begin position="241"/>
        <end position="260"/>
    </location>
</feature>
<evidence type="ECO:0000256" key="2">
    <source>
        <dbReference type="ARBA" id="ARBA00008473"/>
    </source>
</evidence>
<name>A0A0P1BJW8_9BASI</name>
<feature type="transmembrane region" description="Helical" evidence="9">
    <location>
        <begin position="100"/>
        <end position="126"/>
    </location>
</feature>
<dbReference type="GO" id="GO:0006906">
    <property type="term" value="P:vesicle fusion"/>
    <property type="evidence" value="ECO:0007669"/>
    <property type="project" value="TreeGrafter"/>
</dbReference>
<evidence type="ECO:0000256" key="6">
    <source>
        <dbReference type="ARBA" id="ARBA00022989"/>
    </source>
</evidence>